<evidence type="ECO:0000256" key="2">
    <source>
        <dbReference type="ARBA" id="ARBA00022475"/>
    </source>
</evidence>
<accession>A0A1W6ZQB6</accession>
<dbReference type="STRING" id="1235591.CAK95_11190"/>
<dbReference type="InterPro" id="IPR029044">
    <property type="entry name" value="Nucleotide-diphossugar_trans"/>
</dbReference>
<evidence type="ECO:0000256" key="1">
    <source>
        <dbReference type="ARBA" id="ARBA00004236"/>
    </source>
</evidence>
<evidence type="ECO:0000313" key="6">
    <source>
        <dbReference type="EMBL" id="ARP99586.1"/>
    </source>
</evidence>
<gene>
    <name evidence="6" type="ORF">CAK95_11190</name>
</gene>
<proteinExistence type="predicted"/>
<evidence type="ECO:0000256" key="3">
    <source>
        <dbReference type="ARBA" id="ARBA00022676"/>
    </source>
</evidence>
<dbReference type="GO" id="GO:0016757">
    <property type="term" value="F:glycosyltransferase activity"/>
    <property type="evidence" value="ECO:0007669"/>
    <property type="project" value="UniProtKB-KW"/>
</dbReference>
<comment type="subcellular location">
    <subcellularLocation>
        <location evidence="1">Cell membrane</location>
    </subcellularLocation>
</comment>
<sequence length="191" mass="20081">MLSIVIPTHESERVVVRTLSCLVPGVVAGVVREVILADSGSGDGTEQVADIAGCRFMTVAGSLGTRLRTAAGQARGPWLLFLRPGSVLESAWTAEVERFWMLASDEGGAPKAAVFQPEAYRGQSLGAQVLNLLRQAAGGGFRPEQGLLLTKTAYDRLGGHDAKSAAPEAQLIRKIGRKHIAVLHAGISGSQ</sequence>
<dbReference type="PANTHER" id="PTHR43646:SF2">
    <property type="entry name" value="GLYCOSYLTRANSFERASE 2-LIKE DOMAIN-CONTAINING PROTEIN"/>
    <property type="match status" value="1"/>
</dbReference>
<evidence type="ECO:0000256" key="5">
    <source>
        <dbReference type="ARBA" id="ARBA00023136"/>
    </source>
</evidence>
<organism evidence="6 7">
    <name type="scientific">Pseudorhodoplanes sinuspersici</name>
    <dbReference type="NCBI Taxonomy" id="1235591"/>
    <lineage>
        <taxon>Bacteria</taxon>
        <taxon>Pseudomonadati</taxon>
        <taxon>Pseudomonadota</taxon>
        <taxon>Alphaproteobacteria</taxon>
        <taxon>Hyphomicrobiales</taxon>
        <taxon>Pseudorhodoplanes</taxon>
    </lineage>
</organism>
<reference evidence="6 7" key="1">
    <citation type="submission" date="2017-05" db="EMBL/GenBank/DDBJ databases">
        <title>Full genome sequence of Pseudorhodoplanes sinuspersici.</title>
        <authorList>
            <person name="Dastgheib S.M.M."/>
            <person name="Shavandi M."/>
            <person name="Tirandaz H."/>
        </authorList>
    </citation>
    <scope>NUCLEOTIDE SEQUENCE [LARGE SCALE GENOMIC DNA]</scope>
    <source>
        <strain evidence="6 7">RIPI110</strain>
    </source>
</reference>
<protein>
    <submittedName>
        <fullName evidence="6">Uncharacterized protein</fullName>
    </submittedName>
</protein>
<dbReference type="SUPFAM" id="SSF53448">
    <property type="entry name" value="Nucleotide-diphospho-sugar transferases"/>
    <property type="match status" value="1"/>
</dbReference>
<dbReference type="GO" id="GO:0005886">
    <property type="term" value="C:plasma membrane"/>
    <property type="evidence" value="ECO:0007669"/>
    <property type="project" value="UniProtKB-SubCell"/>
</dbReference>
<evidence type="ECO:0000313" key="7">
    <source>
        <dbReference type="Proteomes" id="UP000194137"/>
    </source>
</evidence>
<keyword evidence="4" id="KW-0808">Transferase</keyword>
<keyword evidence="7" id="KW-1185">Reference proteome</keyword>
<keyword evidence="2" id="KW-1003">Cell membrane</keyword>
<keyword evidence="3" id="KW-0328">Glycosyltransferase</keyword>
<evidence type="ECO:0000256" key="4">
    <source>
        <dbReference type="ARBA" id="ARBA00022679"/>
    </source>
</evidence>
<name>A0A1W6ZQB6_9HYPH</name>
<dbReference type="KEGG" id="psin:CAK95_11190"/>
<dbReference type="AlphaFoldDB" id="A0A1W6ZQB6"/>
<dbReference type="Pfam" id="PF00535">
    <property type="entry name" value="Glycos_transf_2"/>
    <property type="match status" value="1"/>
</dbReference>
<dbReference type="InterPro" id="IPR001173">
    <property type="entry name" value="Glyco_trans_2-like"/>
</dbReference>
<keyword evidence="5" id="KW-0472">Membrane</keyword>
<dbReference type="EMBL" id="CP021112">
    <property type="protein sequence ID" value="ARP99586.1"/>
    <property type="molecule type" value="Genomic_DNA"/>
</dbReference>
<dbReference type="Proteomes" id="UP000194137">
    <property type="component" value="Chromosome"/>
</dbReference>
<dbReference type="Gene3D" id="3.90.550.10">
    <property type="entry name" value="Spore Coat Polysaccharide Biosynthesis Protein SpsA, Chain A"/>
    <property type="match status" value="1"/>
</dbReference>
<dbReference type="PANTHER" id="PTHR43646">
    <property type="entry name" value="GLYCOSYLTRANSFERASE"/>
    <property type="match status" value="1"/>
</dbReference>